<keyword evidence="6" id="KW-1185">Reference proteome</keyword>
<dbReference type="InterPro" id="IPR036390">
    <property type="entry name" value="WH_DNA-bd_sf"/>
</dbReference>
<proteinExistence type="predicted"/>
<comment type="caution">
    <text evidence="5">The sequence shown here is derived from an EMBL/GenBank/DDBJ whole genome shotgun (WGS) entry which is preliminary data.</text>
</comment>
<evidence type="ECO:0000256" key="1">
    <source>
        <dbReference type="ARBA" id="ARBA00022603"/>
    </source>
</evidence>
<dbReference type="PANTHER" id="PTHR43712">
    <property type="entry name" value="PUTATIVE (AFU_ORTHOLOGUE AFUA_4G14580)-RELATED"/>
    <property type="match status" value="1"/>
</dbReference>
<gene>
    <name evidence="5" type="ORF">UCDDA912_g09976</name>
</gene>
<dbReference type="SUPFAM" id="SSF53335">
    <property type="entry name" value="S-adenosyl-L-methionine-dependent methyltransferases"/>
    <property type="match status" value="1"/>
</dbReference>
<dbReference type="InterPro" id="IPR036388">
    <property type="entry name" value="WH-like_DNA-bd_sf"/>
</dbReference>
<dbReference type="InterPro" id="IPR016461">
    <property type="entry name" value="COMT-like"/>
</dbReference>
<dbReference type="GO" id="GO:0008171">
    <property type="term" value="F:O-methyltransferase activity"/>
    <property type="evidence" value="ECO:0007669"/>
    <property type="project" value="InterPro"/>
</dbReference>
<dbReference type="Proteomes" id="UP000034680">
    <property type="component" value="Unassembled WGS sequence"/>
</dbReference>
<dbReference type="SUPFAM" id="SSF46785">
    <property type="entry name" value="Winged helix' DNA-binding domain"/>
    <property type="match status" value="1"/>
</dbReference>
<dbReference type="Pfam" id="PF00891">
    <property type="entry name" value="Methyltransf_2"/>
    <property type="match status" value="1"/>
</dbReference>
<evidence type="ECO:0000259" key="4">
    <source>
        <dbReference type="Pfam" id="PF00891"/>
    </source>
</evidence>
<dbReference type="Gene3D" id="3.40.50.150">
    <property type="entry name" value="Vaccinia Virus protein VP39"/>
    <property type="match status" value="1"/>
</dbReference>
<keyword evidence="2 5" id="KW-0808">Transferase</keyword>
<evidence type="ECO:0000256" key="2">
    <source>
        <dbReference type="ARBA" id="ARBA00022679"/>
    </source>
</evidence>
<evidence type="ECO:0000313" key="6">
    <source>
        <dbReference type="Proteomes" id="UP000034680"/>
    </source>
</evidence>
<evidence type="ECO:0000256" key="3">
    <source>
        <dbReference type="ARBA" id="ARBA00022691"/>
    </source>
</evidence>
<sequence length="428" mass="47750">MASSNDNSSVLQLAEGILKDTKDLINSLSSSAVALPSFSANSPALPTDSEFQQLQVRLKTQLEDLSLLVQGPSKFYRYYLVTGYELAAFQLALDFEFFTLVPTEGDISLEELAKKAGLDQDRTNRAIRMLITQRIFHETQAGYFAHNAFSIALQKDEDLRSMVHYSFDEMLKASANTSDAIKKVPFEADSVHCPFYDRFGIPIFNYYKEHPEYSARFAKAMQGWRKLTSNINELRDIYPWADLQGTVVDIGGGSGHVAMELARAFPHLEFAVQDGDASMLAVGDKNAPAELRGRLSFTQANFFAAQQHKGAAAYLIRQCTHNWADHDVVTMLKAIVPGLEGSAPGTPLLINDMIMPEPGAKDVPRMWERERRQADMVMLVCYGAKQRTVSEFQGLLKEADPRYAIRKVHAERGALGILEVVLDKDLVN</sequence>
<dbReference type="InterPro" id="IPR029063">
    <property type="entry name" value="SAM-dependent_MTases_sf"/>
</dbReference>
<keyword evidence="3" id="KW-0949">S-adenosyl-L-methionine</keyword>
<dbReference type="PANTHER" id="PTHR43712:SF12">
    <property type="entry name" value="STERIGMATOCYSTIN 8-O-METHYLTRANSFERASE"/>
    <property type="match status" value="1"/>
</dbReference>
<reference evidence="5 6" key="2">
    <citation type="submission" date="2015-05" db="EMBL/GenBank/DDBJ databases">
        <authorList>
            <person name="Morales-Cruz A."/>
            <person name="Amrine K.C."/>
            <person name="Cantu D."/>
        </authorList>
    </citation>
    <scope>NUCLEOTIDE SEQUENCE [LARGE SCALE GENOMIC DNA]</scope>
    <source>
        <strain evidence="5">DA912</strain>
    </source>
</reference>
<reference evidence="5 6" key="1">
    <citation type="submission" date="2015-05" db="EMBL/GenBank/DDBJ databases">
        <title>Distinctive expansion of gene families associated with plant cell wall degradation and secondary metabolism in the genomes of grapevine trunk pathogens.</title>
        <authorList>
            <person name="Lawrence D.P."/>
            <person name="Travadon R."/>
            <person name="Rolshausen P.E."/>
            <person name="Baumgartner K."/>
        </authorList>
    </citation>
    <scope>NUCLEOTIDE SEQUENCE [LARGE SCALE GENOMIC DNA]</scope>
    <source>
        <strain evidence="5">DA912</strain>
    </source>
</reference>
<dbReference type="CDD" id="cd02440">
    <property type="entry name" value="AdoMet_MTases"/>
    <property type="match status" value="1"/>
</dbReference>
<evidence type="ECO:0000313" key="5">
    <source>
        <dbReference type="EMBL" id="KKY30088.1"/>
    </source>
</evidence>
<dbReference type="GO" id="GO:0032259">
    <property type="term" value="P:methylation"/>
    <property type="evidence" value="ECO:0007669"/>
    <property type="project" value="UniProtKB-KW"/>
</dbReference>
<keyword evidence="1 5" id="KW-0489">Methyltransferase</keyword>
<name>A0A0G2H4B7_9PEZI</name>
<dbReference type="InterPro" id="IPR001077">
    <property type="entry name" value="COMT_C"/>
</dbReference>
<organism evidence="5 6">
    <name type="scientific">Diaporthe ampelina</name>
    <dbReference type="NCBI Taxonomy" id="1214573"/>
    <lineage>
        <taxon>Eukaryota</taxon>
        <taxon>Fungi</taxon>
        <taxon>Dikarya</taxon>
        <taxon>Ascomycota</taxon>
        <taxon>Pezizomycotina</taxon>
        <taxon>Sordariomycetes</taxon>
        <taxon>Sordariomycetidae</taxon>
        <taxon>Diaporthales</taxon>
        <taxon>Diaporthaceae</taxon>
        <taxon>Diaporthe</taxon>
    </lineage>
</organism>
<feature type="domain" description="O-methyltransferase C-terminal" evidence="4">
    <location>
        <begin position="191"/>
        <end position="399"/>
    </location>
</feature>
<dbReference type="AlphaFoldDB" id="A0A0G2H4B7"/>
<protein>
    <submittedName>
        <fullName evidence="5">Putative sterigmatocystin 8-o-methyltransferase</fullName>
    </submittedName>
</protein>
<accession>A0A0G2H4B7</accession>
<dbReference type="STRING" id="1214573.A0A0G2H4B7"/>
<dbReference type="OrthoDB" id="1606438at2759"/>
<dbReference type="PROSITE" id="PS51683">
    <property type="entry name" value="SAM_OMT_II"/>
    <property type="match status" value="1"/>
</dbReference>
<dbReference type="EMBL" id="LCUC01000535">
    <property type="protein sequence ID" value="KKY30088.1"/>
    <property type="molecule type" value="Genomic_DNA"/>
</dbReference>
<dbReference type="Gene3D" id="1.10.10.10">
    <property type="entry name" value="Winged helix-like DNA-binding domain superfamily/Winged helix DNA-binding domain"/>
    <property type="match status" value="1"/>
</dbReference>